<keyword evidence="8" id="KW-1185">Reference proteome</keyword>
<evidence type="ECO:0000256" key="2">
    <source>
        <dbReference type="ARBA" id="ARBA00022692"/>
    </source>
</evidence>
<feature type="transmembrane region" description="Helical" evidence="5">
    <location>
        <begin position="189"/>
        <end position="209"/>
    </location>
</feature>
<dbReference type="GO" id="GO:0055085">
    <property type="term" value="P:transmembrane transport"/>
    <property type="evidence" value="ECO:0007669"/>
    <property type="project" value="InterPro"/>
</dbReference>
<evidence type="ECO:0000259" key="6">
    <source>
        <dbReference type="PROSITE" id="PS50801"/>
    </source>
</evidence>
<name>A0A7I8X3N1_BURXY</name>
<evidence type="ECO:0000256" key="3">
    <source>
        <dbReference type="ARBA" id="ARBA00022989"/>
    </source>
</evidence>
<dbReference type="PANTHER" id="PTHR11814">
    <property type="entry name" value="SULFATE TRANSPORTER"/>
    <property type="match status" value="1"/>
</dbReference>
<dbReference type="AlphaFoldDB" id="A0A7I8X3N1"/>
<protein>
    <submittedName>
        <fullName evidence="7">(pine wood nematode) hypothetical protein</fullName>
    </submittedName>
</protein>
<feature type="transmembrane region" description="Helical" evidence="5">
    <location>
        <begin position="304"/>
        <end position="322"/>
    </location>
</feature>
<dbReference type="Gene3D" id="3.30.750.24">
    <property type="entry name" value="STAS domain"/>
    <property type="match status" value="1"/>
</dbReference>
<feature type="transmembrane region" description="Helical" evidence="5">
    <location>
        <begin position="488"/>
        <end position="513"/>
    </location>
</feature>
<feature type="transmembrane region" description="Helical" evidence="5">
    <location>
        <begin position="114"/>
        <end position="134"/>
    </location>
</feature>
<dbReference type="OrthoDB" id="288203at2759"/>
<comment type="subcellular location">
    <subcellularLocation>
        <location evidence="1">Membrane</location>
        <topology evidence="1">Multi-pass membrane protein</topology>
    </subcellularLocation>
</comment>
<feature type="transmembrane region" description="Helical" evidence="5">
    <location>
        <begin position="390"/>
        <end position="407"/>
    </location>
</feature>
<dbReference type="InterPro" id="IPR001902">
    <property type="entry name" value="SLC26A/SulP_fam"/>
</dbReference>
<dbReference type="SMR" id="A0A7I8X3N1"/>
<dbReference type="CDD" id="cd07042">
    <property type="entry name" value="STAS_SulP_like_sulfate_transporter"/>
    <property type="match status" value="1"/>
</dbReference>
<evidence type="ECO:0000256" key="1">
    <source>
        <dbReference type="ARBA" id="ARBA00004141"/>
    </source>
</evidence>
<dbReference type="Pfam" id="PF01740">
    <property type="entry name" value="STAS"/>
    <property type="match status" value="1"/>
</dbReference>
<proteinExistence type="predicted"/>
<gene>
    <name evidence="7" type="ORF">BXYJ_LOCUS13419</name>
</gene>
<keyword evidence="2 5" id="KW-0812">Transmembrane</keyword>
<dbReference type="EMBL" id="CAJFDI010000006">
    <property type="protein sequence ID" value="CAD5233328.1"/>
    <property type="molecule type" value="Genomic_DNA"/>
</dbReference>
<sequence length="737" mass="82233">MSQDAEDGPILQTGRFTQARPPMNQAKFDKLYNYSPPTDQQGETVRRIFAFFSHYSRPFTSAHNFVETVISFVPIFEWLPHYKWSRDLIGDLIGGLTLAIIHIPQGIAYSVLAGVPPIVGLYISFFPPLFYMIFGTSRHNSLGSFAVVALMSRMAVEELATWDAGPDLQGLNSTGLGVDSHSGYSNIEVTSTLCFTIGLVMIVMAFLRLEFVTAYFSDAVVGGFSTGAAFHVFVSQLKDFFGLEDLPRRIGAGNLFFKLYDIVLAIPEQLNQTVMLISLLGLLFLVLGKHYVNPWFKNTLKISVPPPFELVLLLFVTGLSAYCHFHSRHNVPIVGELATGFPIPTLPTFSLVPHLIPHAITISIVVAAIHISLAKIFGKRYNYETDPGQELYALGFSSLFSPVFPMYPVACSLSRTAVSVEAGTKTQLSTIFSSVIIAAVILYFGRLLRTLPMCILSVVIMVALTNMMKKVGELKRLWPLSKTDFFIWLVSFSATIGYDVTEGLAISIGFALMTTVFRTQWPRWHYLANLKGTNDFRDAERYTSVVEVNGICVFRFDAPLLFTNVESFKESIHLAALRWKEDNPHVLGPEDLKVEIPDPEDTLHRLNNMVLTHSVPPQLPIKIGKGTSGLAYRHFIVDCSGFTFVDTMGVNALKEIFNELRSHMVLVYFAAAKAPVRELFQKCGFYAYVPKSNFYPTIRDAVAIAKLRRDASTLHLLEELSLPYDPLDEQLNIHAVS</sequence>
<dbReference type="Proteomes" id="UP000582659">
    <property type="component" value="Unassembled WGS sequence"/>
</dbReference>
<feature type="transmembrane region" description="Helical" evidence="5">
    <location>
        <begin position="355"/>
        <end position="378"/>
    </location>
</feature>
<dbReference type="Pfam" id="PF00916">
    <property type="entry name" value="Sulfate_transp"/>
    <property type="match status" value="1"/>
</dbReference>
<feature type="transmembrane region" description="Helical" evidence="5">
    <location>
        <begin position="427"/>
        <end position="444"/>
    </location>
</feature>
<feature type="transmembrane region" description="Helical" evidence="5">
    <location>
        <begin position="215"/>
        <end position="234"/>
    </location>
</feature>
<evidence type="ECO:0000256" key="4">
    <source>
        <dbReference type="ARBA" id="ARBA00023136"/>
    </source>
</evidence>
<feature type="domain" description="STAS" evidence="6">
    <location>
        <begin position="541"/>
        <end position="705"/>
    </location>
</feature>
<evidence type="ECO:0000256" key="5">
    <source>
        <dbReference type="SAM" id="Phobius"/>
    </source>
</evidence>
<evidence type="ECO:0000313" key="7">
    <source>
        <dbReference type="EMBL" id="CAD5233328.1"/>
    </source>
</evidence>
<keyword evidence="4 5" id="KW-0472">Membrane</keyword>
<dbReference type="InterPro" id="IPR011547">
    <property type="entry name" value="SLC26A/SulP_dom"/>
</dbReference>
<feature type="transmembrane region" description="Helical" evidence="5">
    <location>
        <begin position="273"/>
        <end position="292"/>
    </location>
</feature>
<accession>A0A7I8X3N1</accession>
<dbReference type="InterPro" id="IPR002645">
    <property type="entry name" value="STAS_dom"/>
</dbReference>
<dbReference type="InterPro" id="IPR036513">
    <property type="entry name" value="STAS_dom_sf"/>
</dbReference>
<dbReference type="Proteomes" id="UP000659654">
    <property type="component" value="Unassembled WGS sequence"/>
</dbReference>
<dbReference type="EMBL" id="CAJFCV020000006">
    <property type="protein sequence ID" value="CAG9128234.1"/>
    <property type="molecule type" value="Genomic_DNA"/>
</dbReference>
<dbReference type="PROSITE" id="PS50801">
    <property type="entry name" value="STAS"/>
    <property type="match status" value="1"/>
</dbReference>
<dbReference type="NCBIfam" id="TIGR00815">
    <property type="entry name" value="sulP"/>
    <property type="match status" value="1"/>
</dbReference>
<keyword evidence="3 5" id="KW-1133">Transmembrane helix</keyword>
<dbReference type="SUPFAM" id="SSF52091">
    <property type="entry name" value="SpoIIaa-like"/>
    <property type="match status" value="1"/>
</dbReference>
<dbReference type="GO" id="GO:0016020">
    <property type="term" value="C:membrane"/>
    <property type="evidence" value="ECO:0007669"/>
    <property type="project" value="UniProtKB-SubCell"/>
</dbReference>
<comment type="caution">
    <text evidence="7">The sequence shown here is derived from an EMBL/GenBank/DDBJ whole genome shotgun (WGS) entry which is preliminary data.</text>
</comment>
<evidence type="ECO:0000313" key="8">
    <source>
        <dbReference type="Proteomes" id="UP000659654"/>
    </source>
</evidence>
<feature type="transmembrane region" description="Helical" evidence="5">
    <location>
        <begin position="451"/>
        <end position="468"/>
    </location>
</feature>
<reference evidence="7" key="1">
    <citation type="submission" date="2020-09" db="EMBL/GenBank/DDBJ databases">
        <authorList>
            <person name="Kikuchi T."/>
        </authorList>
    </citation>
    <scope>NUCLEOTIDE SEQUENCE</scope>
    <source>
        <strain evidence="7">Ka4C1</strain>
    </source>
</reference>
<organism evidence="7 8">
    <name type="scientific">Bursaphelenchus xylophilus</name>
    <name type="common">Pinewood nematode worm</name>
    <name type="synonym">Aphelenchoides xylophilus</name>
    <dbReference type="NCBI Taxonomy" id="6326"/>
    <lineage>
        <taxon>Eukaryota</taxon>
        <taxon>Metazoa</taxon>
        <taxon>Ecdysozoa</taxon>
        <taxon>Nematoda</taxon>
        <taxon>Chromadorea</taxon>
        <taxon>Rhabditida</taxon>
        <taxon>Tylenchina</taxon>
        <taxon>Tylenchomorpha</taxon>
        <taxon>Aphelenchoidea</taxon>
        <taxon>Aphelenchoididae</taxon>
        <taxon>Bursaphelenchus</taxon>
    </lineage>
</organism>